<dbReference type="InterPro" id="IPR013785">
    <property type="entry name" value="Aldolase_TIM"/>
</dbReference>
<gene>
    <name evidence="8" type="primary">trpF</name>
    <name evidence="10" type="ORF">ACFOKC_05130</name>
</gene>
<evidence type="ECO:0000256" key="2">
    <source>
        <dbReference type="ARBA" id="ARBA00004664"/>
    </source>
</evidence>
<dbReference type="Proteomes" id="UP001595660">
    <property type="component" value="Unassembled WGS sequence"/>
</dbReference>
<dbReference type="GO" id="GO:0000162">
    <property type="term" value="P:L-tryptophan biosynthetic process"/>
    <property type="evidence" value="ECO:0007669"/>
    <property type="project" value="UniProtKB-UniRule"/>
</dbReference>
<dbReference type="InterPro" id="IPR011060">
    <property type="entry name" value="RibuloseP-bd_barrel"/>
</dbReference>
<dbReference type="EC" id="5.3.1.24" evidence="8"/>
<dbReference type="CDD" id="cd00405">
    <property type="entry name" value="PRAI"/>
    <property type="match status" value="1"/>
</dbReference>
<evidence type="ECO:0000313" key="11">
    <source>
        <dbReference type="Proteomes" id="UP001595660"/>
    </source>
</evidence>
<evidence type="ECO:0000256" key="5">
    <source>
        <dbReference type="ARBA" id="ARBA00022822"/>
    </source>
</evidence>
<evidence type="ECO:0000256" key="1">
    <source>
        <dbReference type="ARBA" id="ARBA00001164"/>
    </source>
</evidence>
<sequence length="215" mass="22133">MTRAKVCGLTTERDRDAAVDAGADAVGVISDVPVDTHREVSATRAEELLAGAPPFVTTVLVTMPETPEGAVRIAERVAPDVLQIHGDLPVGDVAYVASNTDCRVLKTVDAGDPDGARYDDVVDALLVDSVDAEGAGGTGETHDWDATREFADSVDSPVVLAGGLTPANVAEAAATVDPFAVDVASGVEADDGTKDHDAVREFVASARRDPAVVES</sequence>
<dbReference type="AlphaFoldDB" id="A0ABD5NDW6"/>
<organism evidence="10 11">
    <name type="scientific">Halobacterium litoreum</name>
    <dbReference type="NCBI Taxonomy" id="2039234"/>
    <lineage>
        <taxon>Archaea</taxon>
        <taxon>Methanobacteriati</taxon>
        <taxon>Methanobacteriota</taxon>
        <taxon>Stenosarchaea group</taxon>
        <taxon>Halobacteria</taxon>
        <taxon>Halobacteriales</taxon>
        <taxon>Halobacteriaceae</taxon>
        <taxon>Halobacterium</taxon>
    </lineage>
</organism>
<dbReference type="EMBL" id="JBHRWN010000002">
    <property type="protein sequence ID" value="MFC3477103.1"/>
    <property type="molecule type" value="Genomic_DNA"/>
</dbReference>
<dbReference type="Gene3D" id="3.20.20.70">
    <property type="entry name" value="Aldolase class I"/>
    <property type="match status" value="1"/>
</dbReference>
<reference evidence="10 11" key="1">
    <citation type="journal article" date="2019" name="Int. J. Syst. Evol. Microbiol.">
        <title>The Global Catalogue of Microorganisms (GCM) 10K type strain sequencing project: providing services to taxonomists for standard genome sequencing and annotation.</title>
        <authorList>
            <consortium name="The Broad Institute Genomics Platform"/>
            <consortium name="The Broad Institute Genome Sequencing Center for Infectious Disease"/>
            <person name="Wu L."/>
            <person name="Ma J."/>
        </authorList>
    </citation>
    <scope>NUCLEOTIDE SEQUENCE [LARGE SCALE GENOMIC DNA]</scope>
    <source>
        <strain evidence="10 11">CGMCC 1.12562</strain>
    </source>
</reference>
<comment type="caution">
    <text evidence="10">The sequence shown here is derived from an EMBL/GenBank/DDBJ whole genome shotgun (WGS) entry which is preliminary data.</text>
</comment>
<dbReference type="PANTHER" id="PTHR42894:SF1">
    <property type="entry name" value="N-(5'-PHOSPHORIBOSYL)ANTHRANILATE ISOMERASE"/>
    <property type="match status" value="1"/>
</dbReference>
<evidence type="ECO:0000313" key="10">
    <source>
        <dbReference type="EMBL" id="MFC3477103.1"/>
    </source>
</evidence>
<dbReference type="InterPro" id="IPR001240">
    <property type="entry name" value="PRAI_dom"/>
</dbReference>
<dbReference type="Pfam" id="PF00697">
    <property type="entry name" value="PRAI"/>
    <property type="match status" value="1"/>
</dbReference>
<evidence type="ECO:0000256" key="8">
    <source>
        <dbReference type="HAMAP-Rule" id="MF_00135"/>
    </source>
</evidence>
<evidence type="ECO:0000256" key="6">
    <source>
        <dbReference type="ARBA" id="ARBA00023141"/>
    </source>
</evidence>
<keyword evidence="4 8" id="KW-0028">Amino-acid biosynthesis</keyword>
<keyword evidence="7 8" id="KW-0413">Isomerase</keyword>
<comment type="catalytic activity">
    <reaction evidence="1 8">
        <text>N-(5-phospho-beta-D-ribosyl)anthranilate = 1-(2-carboxyphenylamino)-1-deoxy-D-ribulose 5-phosphate</text>
        <dbReference type="Rhea" id="RHEA:21540"/>
        <dbReference type="ChEBI" id="CHEBI:18277"/>
        <dbReference type="ChEBI" id="CHEBI:58613"/>
        <dbReference type="EC" id="5.3.1.24"/>
    </reaction>
</comment>
<keyword evidence="5 8" id="KW-0822">Tryptophan biosynthesis</keyword>
<evidence type="ECO:0000259" key="9">
    <source>
        <dbReference type="Pfam" id="PF00697"/>
    </source>
</evidence>
<evidence type="ECO:0000256" key="4">
    <source>
        <dbReference type="ARBA" id="ARBA00022605"/>
    </source>
</evidence>
<accession>A0ABD5NDW6</accession>
<dbReference type="GO" id="GO:0004640">
    <property type="term" value="F:phosphoribosylanthranilate isomerase activity"/>
    <property type="evidence" value="ECO:0007669"/>
    <property type="project" value="UniProtKB-UniRule"/>
</dbReference>
<dbReference type="RefSeq" id="WP_232571764.1">
    <property type="nucleotide sequence ID" value="NZ_CP089466.1"/>
</dbReference>
<proteinExistence type="inferred from homology"/>
<evidence type="ECO:0000256" key="3">
    <source>
        <dbReference type="ARBA" id="ARBA00007571"/>
    </source>
</evidence>
<comment type="similarity">
    <text evidence="3 8">Belongs to the TrpF family.</text>
</comment>
<protein>
    <recommendedName>
        <fullName evidence="8">N-(5'-phosphoribosyl)anthranilate isomerase</fullName>
        <shortName evidence="8">PRAI</shortName>
        <ecNumber evidence="8">5.3.1.24</ecNumber>
    </recommendedName>
</protein>
<evidence type="ECO:0000256" key="7">
    <source>
        <dbReference type="ARBA" id="ARBA00023235"/>
    </source>
</evidence>
<keyword evidence="6 8" id="KW-0057">Aromatic amino acid biosynthesis</keyword>
<keyword evidence="11" id="KW-1185">Reference proteome</keyword>
<dbReference type="GeneID" id="69116975"/>
<feature type="domain" description="N-(5'phosphoribosyl) anthranilate isomerase (PRAI)" evidence="9">
    <location>
        <begin position="4"/>
        <end position="203"/>
    </location>
</feature>
<dbReference type="PANTHER" id="PTHR42894">
    <property type="entry name" value="N-(5'-PHOSPHORIBOSYL)ANTHRANILATE ISOMERASE"/>
    <property type="match status" value="1"/>
</dbReference>
<comment type="pathway">
    <text evidence="2 8">Amino-acid biosynthesis; L-tryptophan biosynthesis; L-tryptophan from chorismate: step 3/5.</text>
</comment>
<dbReference type="HAMAP" id="MF_00135">
    <property type="entry name" value="PRAI"/>
    <property type="match status" value="1"/>
</dbReference>
<name>A0ABD5NDW6_9EURY</name>
<dbReference type="SUPFAM" id="SSF51366">
    <property type="entry name" value="Ribulose-phoshate binding barrel"/>
    <property type="match status" value="1"/>
</dbReference>
<dbReference type="InterPro" id="IPR044643">
    <property type="entry name" value="TrpF_fam"/>
</dbReference>